<dbReference type="SUPFAM" id="SSF109604">
    <property type="entry name" value="HD-domain/PDEase-like"/>
    <property type="match status" value="1"/>
</dbReference>
<dbReference type="CDD" id="cd00077">
    <property type="entry name" value="HDc"/>
    <property type="match status" value="1"/>
</dbReference>
<comment type="caution">
    <text evidence="2">The sequence shown here is derived from an EMBL/GenBank/DDBJ whole genome shotgun (WGS) entry which is preliminary data.</text>
</comment>
<dbReference type="SMART" id="SM00471">
    <property type="entry name" value="HDc"/>
    <property type="match status" value="1"/>
</dbReference>
<accession>A0ABP3ZBV1</accession>
<gene>
    <name evidence="2" type="ORF">GCM10009559_01220</name>
</gene>
<evidence type="ECO:0000259" key="1">
    <source>
        <dbReference type="SMART" id="SM00471"/>
    </source>
</evidence>
<keyword evidence="3" id="KW-1185">Reference proteome</keyword>
<dbReference type="NCBIfam" id="TIGR00277">
    <property type="entry name" value="HDIG"/>
    <property type="match status" value="1"/>
</dbReference>
<dbReference type="Proteomes" id="UP001499967">
    <property type="component" value="Unassembled WGS sequence"/>
</dbReference>
<dbReference type="EMBL" id="BAAAHP010000003">
    <property type="protein sequence ID" value="GAA0919228.1"/>
    <property type="molecule type" value="Genomic_DNA"/>
</dbReference>
<dbReference type="Pfam" id="PF01966">
    <property type="entry name" value="HD"/>
    <property type="match status" value="1"/>
</dbReference>
<evidence type="ECO:0000313" key="2">
    <source>
        <dbReference type="EMBL" id="GAA0919228.1"/>
    </source>
</evidence>
<organism evidence="2 3">
    <name type="scientific">Pseudonocardia zijingensis</name>
    <dbReference type="NCBI Taxonomy" id="153376"/>
    <lineage>
        <taxon>Bacteria</taxon>
        <taxon>Bacillati</taxon>
        <taxon>Actinomycetota</taxon>
        <taxon>Actinomycetes</taxon>
        <taxon>Pseudonocardiales</taxon>
        <taxon>Pseudonocardiaceae</taxon>
        <taxon>Pseudonocardia</taxon>
    </lineage>
</organism>
<feature type="domain" description="HD/PDEase" evidence="1">
    <location>
        <begin position="60"/>
        <end position="187"/>
    </location>
</feature>
<dbReference type="RefSeq" id="WP_343937645.1">
    <property type="nucleotide sequence ID" value="NZ_BAAAHP010000003.1"/>
</dbReference>
<protein>
    <recommendedName>
        <fullName evidence="1">HD/PDEase domain-containing protein</fullName>
    </recommendedName>
</protein>
<dbReference type="InterPro" id="IPR006675">
    <property type="entry name" value="HDIG_dom"/>
</dbReference>
<dbReference type="InterPro" id="IPR006674">
    <property type="entry name" value="HD_domain"/>
</dbReference>
<proteinExistence type="predicted"/>
<dbReference type="InterPro" id="IPR003607">
    <property type="entry name" value="HD/PDEase_dom"/>
</dbReference>
<reference evidence="3" key="1">
    <citation type="journal article" date="2019" name="Int. J. Syst. Evol. Microbiol.">
        <title>The Global Catalogue of Microorganisms (GCM) 10K type strain sequencing project: providing services to taxonomists for standard genome sequencing and annotation.</title>
        <authorList>
            <consortium name="The Broad Institute Genomics Platform"/>
            <consortium name="The Broad Institute Genome Sequencing Center for Infectious Disease"/>
            <person name="Wu L."/>
            <person name="Ma J."/>
        </authorList>
    </citation>
    <scope>NUCLEOTIDE SEQUENCE [LARGE SCALE GENOMIC DNA]</scope>
    <source>
        <strain evidence="3">JCM 11117</strain>
    </source>
</reference>
<evidence type="ECO:0000313" key="3">
    <source>
        <dbReference type="Proteomes" id="UP001499967"/>
    </source>
</evidence>
<name>A0ABP3ZBV1_9PSEU</name>
<sequence length="194" mass="21587">MTANSTSAPTAGAVQDLLPEIHQISDEGLREAVTGIWLRAWRSSVWERLEDVPKSPDLPVWRTLTVHSRSVARIAVQMADTVRELHQVAVDRDVTLAIALLHDVCKLHEFEPGSDGGARFSRTGRMYQHGFLGAHWMLEAGLEEDLVHAVIAHTPHSSVVPRTQEAVLVHYADFADSDVQLLDAGQRLFCKRRS</sequence>
<dbReference type="Gene3D" id="1.10.3210.10">
    <property type="entry name" value="Hypothetical protein af1432"/>
    <property type="match status" value="1"/>
</dbReference>